<dbReference type="InterPro" id="IPR003317">
    <property type="entry name" value="Cyt-d_oxidase_su2"/>
</dbReference>
<feature type="transmembrane region" description="Helical" evidence="7">
    <location>
        <begin position="110"/>
        <end position="135"/>
    </location>
</feature>
<comment type="similarity">
    <text evidence="2">Belongs to the cytochrome ubiquinol oxidase subunit 2 family.</text>
</comment>
<name>A0A9X3FAX3_9BACT</name>
<evidence type="ECO:0000256" key="2">
    <source>
        <dbReference type="ARBA" id="ARBA00007543"/>
    </source>
</evidence>
<evidence type="ECO:0000256" key="4">
    <source>
        <dbReference type="ARBA" id="ARBA00022692"/>
    </source>
</evidence>
<keyword evidence="4 7" id="KW-0812">Transmembrane</keyword>
<feature type="transmembrane region" description="Helical" evidence="7">
    <location>
        <begin position="256"/>
        <end position="275"/>
    </location>
</feature>
<reference evidence="8" key="1">
    <citation type="submission" date="2022-11" db="EMBL/GenBank/DDBJ databases">
        <title>Marilongibacter aestuarii gen. nov., sp. nov., isolated from tidal flat sediment.</title>
        <authorList>
            <person name="Jiayan W."/>
        </authorList>
    </citation>
    <scope>NUCLEOTIDE SEQUENCE</scope>
    <source>
        <strain evidence="8">Z1-6</strain>
    </source>
</reference>
<evidence type="ECO:0000256" key="7">
    <source>
        <dbReference type="SAM" id="Phobius"/>
    </source>
</evidence>
<proteinExistence type="inferred from homology"/>
<feature type="transmembrane region" description="Helical" evidence="7">
    <location>
        <begin position="230"/>
        <end position="249"/>
    </location>
</feature>
<evidence type="ECO:0000256" key="6">
    <source>
        <dbReference type="ARBA" id="ARBA00023136"/>
    </source>
</evidence>
<feature type="transmembrane region" description="Helical" evidence="7">
    <location>
        <begin position="6"/>
        <end position="32"/>
    </location>
</feature>
<feature type="transmembrane region" description="Helical" evidence="7">
    <location>
        <begin position="53"/>
        <end position="72"/>
    </location>
</feature>
<comment type="caution">
    <text evidence="8">The sequence shown here is derived from an EMBL/GenBank/DDBJ whole genome shotgun (WGS) entry which is preliminary data.</text>
</comment>
<dbReference type="AlphaFoldDB" id="A0A9X3FAX3"/>
<dbReference type="GO" id="GO:0009055">
    <property type="term" value="F:electron transfer activity"/>
    <property type="evidence" value="ECO:0007669"/>
    <property type="project" value="TreeGrafter"/>
</dbReference>
<comment type="subcellular location">
    <subcellularLocation>
        <location evidence="1">Cell membrane</location>
        <topology evidence="1">Multi-pass membrane protein</topology>
    </subcellularLocation>
</comment>
<dbReference type="GO" id="GO:0005886">
    <property type="term" value="C:plasma membrane"/>
    <property type="evidence" value="ECO:0007669"/>
    <property type="project" value="UniProtKB-SubCell"/>
</dbReference>
<dbReference type="Pfam" id="PF02322">
    <property type="entry name" value="Cyt_bd_oxida_II"/>
    <property type="match status" value="1"/>
</dbReference>
<evidence type="ECO:0000313" key="8">
    <source>
        <dbReference type="EMBL" id="MCY1719168.1"/>
    </source>
</evidence>
<dbReference type="GO" id="GO:0016682">
    <property type="term" value="F:oxidoreductase activity, acting on diphenols and related substances as donors, oxygen as acceptor"/>
    <property type="evidence" value="ECO:0007669"/>
    <property type="project" value="TreeGrafter"/>
</dbReference>
<dbReference type="EMBL" id="JAPOHD010000005">
    <property type="protein sequence ID" value="MCY1719168.1"/>
    <property type="molecule type" value="Genomic_DNA"/>
</dbReference>
<gene>
    <name evidence="8" type="ORF">OU798_02375</name>
</gene>
<dbReference type="GO" id="GO:0019646">
    <property type="term" value="P:aerobic electron transport chain"/>
    <property type="evidence" value="ECO:0007669"/>
    <property type="project" value="TreeGrafter"/>
</dbReference>
<feature type="transmembrane region" description="Helical" evidence="7">
    <location>
        <begin position="302"/>
        <end position="323"/>
    </location>
</feature>
<dbReference type="PANTHER" id="PTHR43141:SF4">
    <property type="entry name" value="CYTOCHROME BD2 SUBUNIT II"/>
    <property type="match status" value="1"/>
</dbReference>
<keyword evidence="5 7" id="KW-1133">Transmembrane helix</keyword>
<organism evidence="8 9">
    <name type="scientific">Draconibacterium aestuarii</name>
    <dbReference type="NCBI Taxonomy" id="2998507"/>
    <lineage>
        <taxon>Bacteria</taxon>
        <taxon>Pseudomonadati</taxon>
        <taxon>Bacteroidota</taxon>
        <taxon>Bacteroidia</taxon>
        <taxon>Marinilabiliales</taxon>
        <taxon>Prolixibacteraceae</taxon>
        <taxon>Draconibacterium</taxon>
    </lineage>
</organism>
<evidence type="ECO:0000313" key="9">
    <source>
        <dbReference type="Proteomes" id="UP001145087"/>
    </source>
</evidence>
<feature type="transmembrane region" description="Helical" evidence="7">
    <location>
        <begin position="78"/>
        <end position="98"/>
    </location>
</feature>
<dbReference type="Proteomes" id="UP001145087">
    <property type="component" value="Unassembled WGS sequence"/>
</dbReference>
<sequence length="336" mass="37247">MAEANLLILVVSLLLYVVLGGADFGGGILELLTKGKASGVVSRAIAPVWEANHVWLILVVVILFVGFPSVYSTVLTTLHIPVLLVLIGIIFRGSAFTFRHYDIDEVRPKAIYSAIFQYSSLFTTFFLGVTLGGIILGEISTNYQLGFYQIYIHPWLNWFSFAMGIFMVLLFAFLAAIFSIGELKDDKQVAYFSRISKRLIIALVLVGSLVFLSAQISGHSLFSDFLHSPASNVSIVLATLALPLLWVLLNKNKGNLLRLVAGFQTTMIVSGWFAIQSPILVKIKDDVDITVQNSSAPYQTQFYLFIVLVVGVLIILPSMVYLYKTFHFEKNGTEPY</sequence>
<keyword evidence="3" id="KW-1003">Cell membrane</keyword>
<evidence type="ECO:0000256" key="3">
    <source>
        <dbReference type="ARBA" id="ARBA00022475"/>
    </source>
</evidence>
<dbReference type="RefSeq" id="WP_343331504.1">
    <property type="nucleotide sequence ID" value="NZ_JAPOHD010000005.1"/>
</dbReference>
<accession>A0A9X3FAX3</accession>
<evidence type="ECO:0000256" key="1">
    <source>
        <dbReference type="ARBA" id="ARBA00004651"/>
    </source>
</evidence>
<feature type="transmembrane region" description="Helical" evidence="7">
    <location>
        <begin position="199"/>
        <end position="218"/>
    </location>
</feature>
<dbReference type="PANTHER" id="PTHR43141">
    <property type="entry name" value="CYTOCHROME BD2 SUBUNIT II"/>
    <property type="match status" value="1"/>
</dbReference>
<feature type="transmembrane region" description="Helical" evidence="7">
    <location>
        <begin position="155"/>
        <end position="178"/>
    </location>
</feature>
<keyword evidence="6 7" id="KW-0472">Membrane</keyword>
<keyword evidence="9" id="KW-1185">Reference proteome</keyword>
<protein>
    <submittedName>
        <fullName evidence="8">Cytochrome d ubiquinol oxidase subunit II</fullName>
    </submittedName>
</protein>
<evidence type="ECO:0000256" key="5">
    <source>
        <dbReference type="ARBA" id="ARBA00022989"/>
    </source>
</evidence>
<dbReference type="GO" id="GO:0070069">
    <property type="term" value="C:cytochrome complex"/>
    <property type="evidence" value="ECO:0007669"/>
    <property type="project" value="TreeGrafter"/>
</dbReference>